<dbReference type="SUPFAM" id="SSF140924">
    <property type="entry name" value="Duffy binding domain-like"/>
    <property type="match status" value="4"/>
</dbReference>
<feature type="region of interest" description="Disordered" evidence="1">
    <location>
        <begin position="923"/>
        <end position="953"/>
    </location>
</feature>
<feature type="region of interest" description="Disordered" evidence="1">
    <location>
        <begin position="1062"/>
        <end position="1122"/>
    </location>
</feature>
<dbReference type="FunFam" id="1.20.58.830:FF:000001">
    <property type="entry name" value="Erythrocyte membrane protein 1, PfEMP1"/>
    <property type="match status" value="1"/>
</dbReference>
<dbReference type="Pfam" id="PF18562">
    <property type="entry name" value="CIDR1_gamma"/>
    <property type="match status" value="1"/>
</dbReference>
<feature type="domain" description="Plasmodium falciparum erythrocyte membrane protein 1 acidic terminal segment" evidence="4">
    <location>
        <begin position="1669"/>
        <end position="2121"/>
    </location>
</feature>
<dbReference type="FunFam" id="1.10.1900.40:FF:000001">
    <property type="entry name" value="Erythrocyte membrane protein 1"/>
    <property type="match status" value="1"/>
</dbReference>
<dbReference type="InterPro" id="IPR054595">
    <property type="entry name" value="DBL_C"/>
</dbReference>
<dbReference type="InterPro" id="IPR029211">
    <property type="entry name" value="PfEMP1_ATS"/>
</dbReference>
<evidence type="ECO:0000259" key="7">
    <source>
        <dbReference type="Pfam" id="PF21807"/>
    </source>
</evidence>
<feature type="compositionally biased region" description="Polar residues" evidence="1">
    <location>
        <begin position="1062"/>
        <end position="1075"/>
    </location>
</feature>
<name>A0A0L1I4Y7_PLAFA</name>
<feature type="compositionally biased region" description="Basic and acidic residues" evidence="1">
    <location>
        <begin position="1096"/>
        <end position="1111"/>
    </location>
</feature>
<dbReference type="Pfam" id="PF03011">
    <property type="entry name" value="PFEMP"/>
    <property type="match status" value="2"/>
</dbReference>
<dbReference type="FunFam" id="1.20.58.1930:FF:000001">
    <property type="entry name" value="Erythrocyte membrane protein 1, PfEMP1"/>
    <property type="match status" value="1"/>
</dbReference>
<dbReference type="InterPro" id="IPR008602">
    <property type="entry name" value="Duffy-antigen-binding"/>
</dbReference>
<feature type="compositionally biased region" description="Pro residues" evidence="1">
    <location>
        <begin position="1638"/>
        <end position="1649"/>
    </location>
</feature>
<dbReference type="InterPro" id="IPR049158">
    <property type="entry name" value="PfEMP1_CIDRalpha1_dom"/>
</dbReference>
<dbReference type="Pfam" id="PF15445">
    <property type="entry name" value="ATS"/>
    <property type="match status" value="1"/>
</dbReference>
<dbReference type="Pfam" id="PF21807">
    <property type="entry name" value="PfEMP1_CIDRalpha1_dom"/>
    <property type="match status" value="1"/>
</dbReference>
<feature type="compositionally biased region" description="Acidic residues" evidence="1">
    <location>
        <begin position="762"/>
        <end position="795"/>
    </location>
</feature>
<feature type="compositionally biased region" description="Basic and acidic residues" evidence="1">
    <location>
        <begin position="796"/>
        <end position="808"/>
    </location>
</feature>
<evidence type="ECO:0000313" key="10">
    <source>
        <dbReference type="Proteomes" id="UP000054562"/>
    </source>
</evidence>
<dbReference type="Pfam" id="PF22672">
    <property type="entry name" value="DBL_C"/>
    <property type="match status" value="2"/>
</dbReference>
<feature type="compositionally biased region" description="Basic and acidic residues" evidence="1">
    <location>
        <begin position="716"/>
        <end position="726"/>
    </location>
</feature>
<dbReference type="Gene3D" id="1.20.58.830">
    <property type="match status" value="2"/>
</dbReference>
<dbReference type="Gene3D" id="1.20.58.1930">
    <property type="match status" value="2"/>
</dbReference>
<feature type="domain" description="Duffy-binding-like" evidence="2">
    <location>
        <begin position="576"/>
        <end position="724"/>
    </location>
</feature>
<evidence type="ECO:0000259" key="2">
    <source>
        <dbReference type="Pfam" id="PF03011"/>
    </source>
</evidence>
<feature type="region of interest" description="Disordered" evidence="1">
    <location>
        <begin position="1018"/>
        <end position="1039"/>
    </location>
</feature>
<dbReference type="Proteomes" id="UP000054562">
    <property type="component" value="Unassembled WGS sequence"/>
</dbReference>
<evidence type="ECO:0000256" key="1">
    <source>
        <dbReference type="SAM" id="MobiDB-lite"/>
    </source>
</evidence>
<evidence type="ECO:0000259" key="5">
    <source>
        <dbReference type="Pfam" id="PF15447"/>
    </source>
</evidence>
<evidence type="ECO:0000259" key="8">
    <source>
        <dbReference type="Pfam" id="PF22672"/>
    </source>
</evidence>
<dbReference type="Gene3D" id="1.10.1900.40">
    <property type="entry name" value="Acidic terminal segments, variant surface antigen of PfEMP1"/>
    <property type="match status" value="2"/>
</dbReference>
<feature type="domain" description="Cysteine-rich interdomain region 1 gamma" evidence="6">
    <location>
        <begin position="1341"/>
        <end position="1393"/>
    </location>
</feature>
<organism evidence="9 10">
    <name type="scientific">Plasmodium falciparum IGH-CR14</name>
    <dbReference type="NCBI Taxonomy" id="580059"/>
    <lineage>
        <taxon>Eukaryota</taxon>
        <taxon>Sar</taxon>
        <taxon>Alveolata</taxon>
        <taxon>Apicomplexa</taxon>
        <taxon>Aconoidasida</taxon>
        <taxon>Haemosporida</taxon>
        <taxon>Plasmodiidae</taxon>
        <taxon>Plasmodium</taxon>
        <taxon>Plasmodium (Laverania)</taxon>
    </lineage>
</organism>
<proteinExistence type="predicted"/>
<dbReference type="EMBL" id="GG664978">
    <property type="protein sequence ID" value="KNG74265.1"/>
    <property type="molecule type" value="Genomic_DNA"/>
</dbReference>
<feature type="domain" description="Plasmodium falciparum erythrocyte membrane protein-1 N-terminal segment" evidence="5">
    <location>
        <begin position="17"/>
        <end position="50"/>
    </location>
</feature>
<evidence type="ECO:0000259" key="6">
    <source>
        <dbReference type="Pfam" id="PF18562"/>
    </source>
</evidence>
<reference evidence="10" key="1">
    <citation type="submission" date="2015-07" db="EMBL/GenBank/DDBJ databases">
        <title>Annotation of Plasmodium falciparum IGH-CR14.</title>
        <authorList>
            <consortium name="The Broad Institute Genome Sequencing Platform"/>
            <person name="Volkman S.K."/>
            <person name="Neafsey D.E."/>
            <person name="Dash A.P."/>
            <person name="Chitnis C.E."/>
            <person name="Hartl D.L."/>
            <person name="Young S.K."/>
            <person name="Zeng Q."/>
            <person name="Koehrsen M."/>
            <person name="Alvarado L."/>
            <person name="Berlin A."/>
            <person name="Borenstein D."/>
            <person name="Chapman S.B."/>
            <person name="Chen Z."/>
            <person name="Engels R."/>
            <person name="Freedman E."/>
            <person name="Gellesch M."/>
            <person name="Goldberg J."/>
            <person name="Griggs A."/>
            <person name="Gujja S."/>
            <person name="Heilman E.R."/>
            <person name="Heiman D.I."/>
            <person name="Howarth C."/>
            <person name="Jen D."/>
            <person name="Larson L."/>
            <person name="Mehta T."/>
            <person name="Neiman D."/>
            <person name="Park D."/>
            <person name="Pearson M."/>
            <person name="Roberts A."/>
            <person name="Saif S."/>
            <person name="Shea T."/>
            <person name="Shenoy N."/>
            <person name="Sisk P."/>
            <person name="Stolte C."/>
            <person name="Sykes S."/>
            <person name="Walk T."/>
            <person name="White J."/>
            <person name="Yandava C."/>
            <person name="Haas B."/>
            <person name="Henn M.R."/>
            <person name="Nusbaum C."/>
            <person name="Birren B."/>
        </authorList>
    </citation>
    <scope>NUCLEOTIDE SEQUENCE [LARGE SCALE GENOMIC DNA]</scope>
    <source>
        <strain evidence="10">IGH-CR14</strain>
    </source>
</reference>
<dbReference type="GO" id="GO:0046789">
    <property type="term" value="F:host cell surface receptor binding"/>
    <property type="evidence" value="ECO:0007669"/>
    <property type="project" value="InterPro"/>
</dbReference>
<feature type="domain" description="PfEMP1 CIDRalpha1" evidence="7">
    <location>
        <begin position="509"/>
        <end position="558"/>
    </location>
</feature>
<feature type="domain" description="Duffy-antigen binding" evidence="3">
    <location>
        <begin position="871"/>
        <end position="1090"/>
    </location>
</feature>
<dbReference type="Pfam" id="PF05424">
    <property type="entry name" value="Duffy_binding"/>
    <property type="match status" value="2"/>
</dbReference>
<dbReference type="InterPro" id="IPR042202">
    <property type="entry name" value="Duffy-ag-bd_sf"/>
</dbReference>
<sequence>MVPQKPTESQYKNVNNVKELFDLIGKYIQQIAHEAALERSRSELHGFLSKVEFSNHEGTNVLKACDINDKFETNVTTGHSDPCEGRAEDRFSNTQGAQCDYRKIRGSDKTSNDGACAPYRRLHLCDQNLEQIEPHQIKNTHSLYIDVLLAAKYEGESIIKNYPQDRNNNEVICTALARSFADIGDIIRGKDLFIGYNQKDRKEKKQLQENLKNIFKNIHDHLTDPKAKEYYNDDNDENYYQLREDWWELNRHDVWKAITCDAPDNAKYFRNACSNDTTETDKKCQCVNRGDVPTYFDYVPQFLRWFEEWAEDFCRKKKKKVENAKSKCRNDEEQRYCSGNGYDCTKTVRAQEKYSMENNCPKCFFACNPFVKWLDNQKVEFLKQKQKYNIEINERNENTKKDTKDGPINKIYAKQFYDELNTQYRSVDDFLELLNKETVCQVQPLVKNKVSSIDFKNEDDTFGPTEYCKPCPICGGGFEKGVFVSKGDVESKCPDSFSSYDPPEGVEPTKIKVLISGENHDDINKKLDAFCKKSNNNSSLYEEWNCYHDKEGKDKCILQYDEQGISKKKVKEYIDFFKFWVTHMLDDSMEWKEKLRGCLKNGTKIKCKNGCKTPCKCYESWVEEKKKEWMKIRNHFYTQDGFGKGAGQEIPHYIILEQFLENEYFDGISDAYADPQHMEKITKTLEEKKKERNDDPTKKETIIDFLLEHEGEDAKKCTNSHNDQECNRQQQEQQKQQQQKQPTGGRARADSHNDPKSPPSKEEDEDEDEVEEEDGQGEEEEGESEEGEKEENVEEPAEKTVKVKDTDGKGSATDTSVDACATVAKLFKDTNKFSDACKLKYGPGGKEKFPNWKCIPSGDTTGSGKDGATGGLCIPPRRRKLYLHKVENDGEDITDDESLRKWFIETAAIETFFLWHRYKEEKKPQGGVGSPQPLQPLNSALDGGEETPEQQLKDGIIPEEFKRQMFYTISDYKDILYSGSNTSDNKDISSSSNDNLKHIVLNAGGDKASMEKIQKKIKEILPTSGSSPSPSDEKTTRESWWKQHAESIWNGMICALTYKTDTQSGQTPQQDQSLKTALLESDGKPQNSDYTYENVVLKEDKNSVPKGHAEAPSDTPTLNNPKLTDFVLRPPYFRYLEEWGQHFCKERKKRLEKIEEECMDGSDKKQKCSCYGEHCDDQLKDNPSTLSDLMCRECGKYCSSYRRWIERKKYEFTEQQKAYTGQKEKCQTQSNGAGRNNDGNEFYKNLQEKYNDTAAFLKNLGPCSKTYNENNNGDGKKIFENTEETFQHATNCKPCSEFKVDCKNCKSSGDGKKVKCNGSNGKKNANDYITASDIENGGNSTKNLDILVSDDNTNGNKFTHLQACEKADIFNGFREDKWKCRNVCGYVVCKPENGNTEKGSGKKNDGKHIITIRALVTHWVQYFLEDYNKIRRKLNPCRNNGEGYQCIKDCVEKWIKEKREEWRKIKERFNDQYKSNGSDDDNVRSVLETFLLQIGAANYQNKVIELSKFDQSCVCSADVNAQKDSNQDAIECMLKKLQKKIEECQKKHDENGDKTCSPPPQQTLDLDDDEPTALDEDDDKKVGKPSFCKIDEPPEPVDEETCKAADENVEETVAQNEESGIPPVEEPEDDTEKKAPVKPTPTEPQPPRPKTPKDLADHPAVIPALVTSTLAWSVGIGFAAFTYFYLKKKTKASVGNLFQILQIPKSDYDIPTKLSPNRYIPYTSGKYRGKRYIYLEGDSGTDSGYTDHYSDITSSSESEYEEMDINDIYVPGSPKYKTLIEVVLEPSGNNTTASGNNTTASGKNTPSDTQNDIPSDNTPSYKLTDEEWNQLKDDFISQYLQSEQPKDVPNDYTSGDIPFNTQPNTLYFDNNQEKPFITSIHDRNLYTGEEISYNIHMSTNSMDDIPISDKNDVYSGIDLINDALNGDYDIYDELLKRKENELFGTEHHPKHTTINRVAKPARDDPLLNQLELFHRWLDRHRNMCEQWNNKEELLDKLKEEWENETHSGNTHPSDSNKTLNTDVSIQIDMDNPKPTNEFTNMDTYPDNSSMDTILEDLDKPFNEPYYYDMYDDDIYYDVNDDNDISTVDSNAMDIPSKVQIEMDVNTKLVKEKYPIADVWDI</sequence>
<dbReference type="InterPro" id="IPR004258">
    <property type="entry name" value="DBL"/>
</dbReference>
<feature type="region of interest" description="Disordered" evidence="1">
    <location>
        <begin position="716"/>
        <end position="815"/>
    </location>
</feature>
<reference evidence="10" key="2">
    <citation type="submission" date="2015-07" db="EMBL/GenBank/DDBJ databases">
        <title>The genome sequence of Plasmodium falciparum IGH-CR14.</title>
        <authorList>
            <consortium name="The Broad Institute Genome Sequencing Platform"/>
            <person name="Volkman S.K."/>
            <person name="Neafsey D.E."/>
            <person name="Dash A.P."/>
            <person name="Chitnis C.E."/>
            <person name="Hartl D.L."/>
            <person name="Young S.K."/>
            <person name="Kodira C.D."/>
            <person name="Zeng Q."/>
            <person name="Koehrsen M."/>
            <person name="Godfrey P."/>
            <person name="Alvarado L."/>
            <person name="Berlin A."/>
            <person name="Borenstein D."/>
            <person name="Chen Z."/>
            <person name="Engels R."/>
            <person name="Freedman E."/>
            <person name="Gellesch M."/>
            <person name="Goldberg J."/>
            <person name="Griggs A."/>
            <person name="Gujja S."/>
            <person name="Heiman D."/>
            <person name="Hepburn T."/>
            <person name="Howarth C."/>
            <person name="Jen D."/>
            <person name="Larson L."/>
            <person name="Lewis B."/>
            <person name="Mehta T."/>
            <person name="Park D."/>
            <person name="Pearson M."/>
            <person name="Roberts A."/>
            <person name="Saif S."/>
            <person name="Shea T."/>
            <person name="Shenoy N."/>
            <person name="Sisk P."/>
            <person name="Stolte C."/>
            <person name="Sykes S."/>
            <person name="Walk T."/>
            <person name="White J."/>
            <person name="Yandava C."/>
            <person name="Wirth D.F."/>
            <person name="Nusbaum C."/>
            <person name="Birren B."/>
        </authorList>
    </citation>
    <scope>NUCLEOTIDE SEQUENCE [LARGE SCALE GENOMIC DNA]</scope>
    <source>
        <strain evidence="10">IGH-CR14</strain>
    </source>
</reference>
<dbReference type="InterPro" id="IPR029210">
    <property type="entry name" value="PfEMP1_NTS"/>
</dbReference>
<gene>
    <name evidence="9" type="ORF">PFMG_00474</name>
</gene>
<feature type="region of interest" description="Disordered" evidence="1">
    <location>
        <begin position="1787"/>
        <end position="1818"/>
    </location>
</feature>
<evidence type="ECO:0000259" key="4">
    <source>
        <dbReference type="Pfam" id="PF15445"/>
    </source>
</evidence>
<feature type="compositionally biased region" description="Acidic residues" evidence="1">
    <location>
        <begin position="1565"/>
        <end position="1578"/>
    </location>
</feature>
<dbReference type="FunFam" id="1.10.1900.40:FF:000005">
    <property type="entry name" value="Erythrocyte membrane protein 1, PfEMP1"/>
    <property type="match status" value="1"/>
</dbReference>
<evidence type="ECO:0000313" key="9">
    <source>
        <dbReference type="EMBL" id="KNG74265.1"/>
    </source>
</evidence>
<feature type="domain" description="Duffy-binding-like" evidence="2">
    <location>
        <begin position="1415"/>
        <end position="1551"/>
    </location>
</feature>
<feature type="compositionally biased region" description="Polar residues" evidence="1">
    <location>
        <begin position="1803"/>
        <end position="1818"/>
    </location>
</feature>
<dbReference type="GO" id="GO:0016020">
    <property type="term" value="C:membrane"/>
    <property type="evidence" value="ECO:0007669"/>
    <property type="project" value="InterPro"/>
</dbReference>
<dbReference type="InterPro" id="IPR041480">
    <property type="entry name" value="CIDR1_gamma"/>
</dbReference>
<dbReference type="Gene3D" id="1.20.1310.20">
    <property type="entry name" value="Duffy-antigen binding domain"/>
    <property type="match status" value="2"/>
</dbReference>
<accession>A0A0L1I4Y7</accession>
<feature type="compositionally biased region" description="Low complexity" evidence="1">
    <location>
        <begin position="1787"/>
        <end position="1802"/>
    </location>
</feature>
<feature type="domain" description="Duffy-binding-like" evidence="8">
    <location>
        <begin position="308"/>
        <end position="466"/>
    </location>
</feature>
<dbReference type="FunFam" id="1.20.58.830:FF:000005">
    <property type="entry name" value="Erythrocyte membrane protein 1, PfEMP1"/>
    <property type="match status" value="1"/>
</dbReference>
<dbReference type="Pfam" id="PF15447">
    <property type="entry name" value="NTS"/>
    <property type="match status" value="1"/>
</dbReference>
<feature type="region of interest" description="Disordered" evidence="1">
    <location>
        <begin position="1547"/>
        <end position="1656"/>
    </location>
</feature>
<protein>
    <submittedName>
        <fullName evidence="9">Erythrocyte membrane protein 1</fullName>
    </submittedName>
</protein>
<feature type="domain" description="Duffy-binding-like" evidence="8">
    <location>
        <begin position="1138"/>
        <end position="1289"/>
    </location>
</feature>
<evidence type="ECO:0000259" key="3">
    <source>
        <dbReference type="Pfam" id="PF05424"/>
    </source>
</evidence>
<dbReference type="InterPro" id="IPR044932">
    <property type="entry name" value="PfEMP1_ATS_sf"/>
</dbReference>
<feature type="compositionally biased region" description="Low complexity" evidence="1">
    <location>
        <begin position="729"/>
        <end position="741"/>
    </location>
</feature>
<feature type="domain" description="Duffy-antigen binding" evidence="3">
    <location>
        <begin position="114"/>
        <end position="304"/>
    </location>
</feature>
<feature type="compositionally biased region" description="Basic and acidic residues" evidence="1">
    <location>
        <begin position="747"/>
        <end position="761"/>
    </location>
</feature>